<dbReference type="Pfam" id="PF07735">
    <property type="entry name" value="FBA_2"/>
    <property type="match status" value="1"/>
</dbReference>
<evidence type="ECO:0000313" key="2">
    <source>
        <dbReference type="EMBL" id="KAF1754719.1"/>
    </source>
</evidence>
<dbReference type="KEGG" id="crq:GCK72_021283"/>
<dbReference type="InterPro" id="IPR053222">
    <property type="entry name" value="Zygotic_Embryogenesis-Asso"/>
</dbReference>
<dbReference type="PROSITE" id="PS50181">
    <property type="entry name" value="FBOX"/>
    <property type="match status" value="1"/>
</dbReference>
<dbReference type="RefSeq" id="XP_003098001.2">
    <property type="nucleotide sequence ID" value="XM_003097953.2"/>
</dbReference>
<dbReference type="PANTHER" id="PTHR22899">
    <property type="entry name" value="CYCLIN-RELATED F-BOX FAMILY"/>
    <property type="match status" value="1"/>
</dbReference>
<dbReference type="AlphaFoldDB" id="A0A6A5GK68"/>
<dbReference type="PANTHER" id="PTHR22899:SF0">
    <property type="entry name" value="F-BOX ASSOCIATED DOMAIN-CONTAINING PROTEIN-RELATED"/>
    <property type="match status" value="1"/>
</dbReference>
<name>A0A6A5GK68_CAERE</name>
<dbReference type="InterPro" id="IPR012885">
    <property type="entry name" value="F-box_Sdz-33"/>
</dbReference>
<dbReference type="EMBL" id="WUAV01000005">
    <property type="protein sequence ID" value="KAF1754719.1"/>
    <property type="molecule type" value="Genomic_DNA"/>
</dbReference>
<dbReference type="Proteomes" id="UP000483820">
    <property type="component" value="Chromosome V"/>
</dbReference>
<gene>
    <name evidence="2" type="ORF">GCK72_021283</name>
</gene>
<proteinExistence type="predicted"/>
<organism evidence="2 3">
    <name type="scientific">Caenorhabditis remanei</name>
    <name type="common">Caenorhabditis vulgaris</name>
    <dbReference type="NCBI Taxonomy" id="31234"/>
    <lineage>
        <taxon>Eukaryota</taxon>
        <taxon>Metazoa</taxon>
        <taxon>Ecdysozoa</taxon>
        <taxon>Nematoda</taxon>
        <taxon>Chromadorea</taxon>
        <taxon>Rhabditida</taxon>
        <taxon>Rhabditina</taxon>
        <taxon>Rhabditomorpha</taxon>
        <taxon>Rhabditoidea</taxon>
        <taxon>Rhabditidae</taxon>
        <taxon>Peloderinae</taxon>
        <taxon>Caenorhabditis</taxon>
    </lineage>
</organism>
<dbReference type="Pfam" id="PF00646">
    <property type="entry name" value="F-box"/>
    <property type="match status" value="1"/>
</dbReference>
<feature type="domain" description="F-box" evidence="1">
    <location>
        <begin position="4"/>
        <end position="48"/>
    </location>
</feature>
<sequence>MTTPFPLLRLPRLALIPVFQHMEPSEIIASSLLSNRAKNLVKILWKTSVNSINFLVDINDLSILAYLSNYYKPLRLHIKTKPVNGTISLSKWLERVLDVLNSYSIFQINLHGSPGLDVSDALTILKEVRYLYIMANCPNSFAKKALEILTPVTTETVMFKIPFESQEELEIFMKSNKKYLSIFIEGFSKLKFKMDAFLVSNSLRLLLREKSLSARSIKEFLSNWLQNEHHSPLEHLTMIIDESVDRLELLEGLGAAPFSEERTFHYSKELEILPNTFSGGYDIRRINGKKATISFEDGYQGTRFDFYVWP</sequence>
<comment type="caution">
    <text evidence="2">The sequence shown here is derived from an EMBL/GenBank/DDBJ whole genome shotgun (WGS) entry which is preliminary data.</text>
</comment>
<dbReference type="InterPro" id="IPR001810">
    <property type="entry name" value="F-box_dom"/>
</dbReference>
<reference evidence="2 3" key="1">
    <citation type="submission" date="2019-12" db="EMBL/GenBank/DDBJ databases">
        <title>Chromosome-level assembly of the Caenorhabditis remanei genome.</title>
        <authorList>
            <person name="Teterina A.A."/>
            <person name="Willis J.H."/>
            <person name="Phillips P.C."/>
        </authorList>
    </citation>
    <scope>NUCLEOTIDE SEQUENCE [LARGE SCALE GENOMIC DNA]</scope>
    <source>
        <strain evidence="2 3">PX506</strain>
        <tissue evidence="2">Whole organism</tissue>
    </source>
</reference>
<accession>A0A6A5GK68</accession>
<evidence type="ECO:0000259" key="1">
    <source>
        <dbReference type="PROSITE" id="PS50181"/>
    </source>
</evidence>
<dbReference type="GeneID" id="9828023"/>
<dbReference type="CTD" id="9828023"/>
<protein>
    <recommendedName>
        <fullName evidence="1">F-box domain-containing protein</fullName>
    </recommendedName>
</protein>
<evidence type="ECO:0000313" key="3">
    <source>
        <dbReference type="Proteomes" id="UP000483820"/>
    </source>
</evidence>